<keyword evidence="2" id="KW-1185">Reference proteome</keyword>
<gene>
    <name evidence="1" type="ORF">D3Z33_05680</name>
</gene>
<accession>A0A845QX48</accession>
<organism evidence="1 2">
    <name type="scientific">Senegalia massiliensis</name>
    <dbReference type="NCBI Taxonomy" id="1720316"/>
    <lineage>
        <taxon>Bacteria</taxon>
        <taxon>Bacillati</taxon>
        <taxon>Bacillota</taxon>
        <taxon>Clostridia</taxon>
        <taxon>Eubacteriales</taxon>
        <taxon>Clostridiaceae</taxon>
        <taxon>Senegalia</taxon>
    </lineage>
</organism>
<sequence>MEKEMLDLLLDMLNEENELIAEHNGNMYYISLNDLKDNNKEYIYINTNSEKVFYFNESNDIINKIKNLDLDFKEQKKGKDI</sequence>
<comment type="caution">
    <text evidence="1">The sequence shown here is derived from an EMBL/GenBank/DDBJ whole genome shotgun (WGS) entry which is preliminary data.</text>
</comment>
<dbReference type="Proteomes" id="UP000467132">
    <property type="component" value="Unassembled WGS sequence"/>
</dbReference>
<dbReference type="AlphaFoldDB" id="A0A845QX48"/>
<reference evidence="1 2" key="1">
    <citation type="submission" date="2018-08" db="EMBL/GenBank/DDBJ databases">
        <title>Murine metabolic-syndrome-specific gut microbial biobank.</title>
        <authorList>
            <person name="Liu C."/>
        </authorList>
    </citation>
    <scope>NUCLEOTIDE SEQUENCE [LARGE SCALE GENOMIC DNA]</scope>
    <source>
        <strain evidence="1 2">583</strain>
    </source>
</reference>
<name>A0A845QX48_9CLOT</name>
<dbReference type="EMBL" id="QXXA01000005">
    <property type="protein sequence ID" value="NBI06349.1"/>
    <property type="molecule type" value="Genomic_DNA"/>
</dbReference>
<evidence type="ECO:0000313" key="1">
    <source>
        <dbReference type="EMBL" id="NBI06349.1"/>
    </source>
</evidence>
<dbReference type="RefSeq" id="WP_160196815.1">
    <property type="nucleotide sequence ID" value="NZ_QXXA01000005.1"/>
</dbReference>
<protein>
    <submittedName>
        <fullName evidence="1">Uncharacterized protein</fullName>
    </submittedName>
</protein>
<proteinExistence type="predicted"/>
<evidence type="ECO:0000313" key="2">
    <source>
        <dbReference type="Proteomes" id="UP000467132"/>
    </source>
</evidence>